<keyword evidence="8" id="KW-0444">Lipid biosynthesis</keyword>
<dbReference type="EMBL" id="MNCJ02000331">
    <property type="protein sequence ID" value="KAF5761384.1"/>
    <property type="molecule type" value="Genomic_DNA"/>
</dbReference>
<evidence type="ECO:0000256" key="4">
    <source>
        <dbReference type="ARBA" id="ARBA00022692"/>
    </source>
</evidence>
<evidence type="ECO:0000313" key="13">
    <source>
        <dbReference type="EMBL" id="OTF92483.1"/>
    </source>
</evidence>
<evidence type="ECO:0000256" key="10">
    <source>
        <dbReference type="ARBA" id="ARBA00023315"/>
    </source>
</evidence>
<dbReference type="GO" id="GO:0016791">
    <property type="term" value="F:phosphatase activity"/>
    <property type="evidence" value="ECO:0000318"/>
    <property type="project" value="GO_Central"/>
</dbReference>
<organism evidence="13 14">
    <name type="scientific">Helianthus annuus</name>
    <name type="common">Common sunflower</name>
    <dbReference type="NCBI Taxonomy" id="4232"/>
    <lineage>
        <taxon>Eukaryota</taxon>
        <taxon>Viridiplantae</taxon>
        <taxon>Streptophyta</taxon>
        <taxon>Embryophyta</taxon>
        <taxon>Tracheophyta</taxon>
        <taxon>Spermatophyta</taxon>
        <taxon>Magnoliopsida</taxon>
        <taxon>eudicotyledons</taxon>
        <taxon>Gunneridae</taxon>
        <taxon>Pentapetalae</taxon>
        <taxon>asterids</taxon>
        <taxon>campanulids</taxon>
        <taxon>Asterales</taxon>
        <taxon>Asteraceae</taxon>
        <taxon>Asteroideae</taxon>
        <taxon>Heliantheae alliance</taxon>
        <taxon>Heliantheae</taxon>
        <taxon>Helianthus</taxon>
    </lineage>
</organism>
<name>A0A251S1Z2_HELAN</name>
<dbReference type="Gramene" id="mRNA:HanXRQr2_Chr16g0764501">
    <property type="protein sequence ID" value="mRNA:HanXRQr2_Chr16g0764501"/>
    <property type="gene ID" value="HanXRQr2_Chr16g0764501"/>
</dbReference>
<dbReference type="GO" id="GO:0008654">
    <property type="term" value="P:phospholipid biosynthetic process"/>
    <property type="evidence" value="ECO:0007669"/>
    <property type="project" value="UniProtKB-KW"/>
</dbReference>
<reference evidence="12 14" key="1">
    <citation type="journal article" date="2017" name="Nature">
        <title>The sunflower genome provides insights into oil metabolism, flowering and Asterid evolution.</title>
        <authorList>
            <person name="Badouin H."/>
            <person name="Gouzy J."/>
            <person name="Grassa C.J."/>
            <person name="Murat F."/>
            <person name="Staton S.E."/>
            <person name="Cottret L."/>
            <person name="Lelandais-Briere C."/>
            <person name="Owens G.L."/>
            <person name="Carrere S."/>
            <person name="Mayjonade B."/>
            <person name="Legrand L."/>
            <person name="Gill N."/>
            <person name="Kane N.C."/>
            <person name="Bowers J.E."/>
            <person name="Hubner S."/>
            <person name="Bellec A."/>
            <person name="Berard A."/>
            <person name="Berges H."/>
            <person name="Blanchet N."/>
            <person name="Boniface M.C."/>
            <person name="Brunel D."/>
            <person name="Catrice O."/>
            <person name="Chaidir N."/>
            <person name="Claudel C."/>
            <person name="Donnadieu C."/>
            <person name="Faraut T."/>
            <person name="Fievet G."/>
            <person name="Helmstetter N."/>
            <person name="King M."/>
            <person name="Knapp S.J."/>
            <person name="Lai Z."/>
            <person name="Le Paslier M.C."/>
            <person name="Lippi Y."/>
            <person name="Lorenzon L."/>
            <person name="Mandel J.R."/>
            <person name="Marage G."/>
            <person name="Marchand G."/>
            <person name="Marquand E."/>
            <person name="Bret-Mestries E."/>
            <person name="Morien E."/>
            <person name="Nambeesan S."/>
            <person name="Nguyen T."/>
            <person name="Pegot-Espagnet P."/>
            <person name="Pouilly N."/>
            <person name="Raftis F."/>
            <person name="Sallet E."/>
            <person name="Schiex T."/>
            <person name="Thomas J."/>
            <person name="Vandecasteele C."/>
            <person name="Vares D."/>
            <person name="Vear F."/>
            <person name="Vautrin S."/>
            <person name="Crespi M."/>
            <person name="Mangin B."/>
            <person name="Burke J.M."/>
            <person name="Salse J."/>
            <person name="Munos S."/>
            <person name="Vincourt P."/>
            <person name="Rieseberg L.H."/>
            <person name="Langlade N.B."/>
        </authorList>
    </citation>
    <scope>NUCLEOTIDE SEQUENCE [LARGE SCALE GENOMIC DNA]</scope>
    <source>
        <strain evidence="14">cv. SF193</strain>
        <tissue evidence="12">Leaves</tissue>
    </source>
</reference>
<evidence type="ECO:0000313" key="12">
    <source>
        <dbReference type="EMBL" id="KAF5761384.1"/>
    </source>
</evidence>
<evidence type="ECO:0000256" key="7">
    <source>
        <dbReference type="ARBA" id="ARBA00023136"/>
    </source>
</evidence>
<keyword evidence="14" id="KW-1185">Reference proteome</keyword>
<evidence type="ECO:0000256" key="5">
    <source>
        <dbReference type="ARBA" id="ARBA00022989"/>
    </source>
</evidence>
<gene>
    <name evidence="13" type="ORF">HannXRQ_Chr16g0522381</name>
    <name evidence="12" type="ORF">HanXRQr2_Chr16g0764501</name>
</gene>
<feature type="domain" description="Glycerol-3-phosphate acyltransferase RAM2/GPAT1-8 HAD-like" evidence="11">
    <location>
        <begin position="40"/>
        <end position="229"/>
    </location>
</feature>
<dbReference type="GO" id="GO:0010143">
    <property type="term" value="P:cutin biosynthetic process"/>
    <property type="evidence" value="ECO:0000318"/>
    <property type="project" value="GO_Central"/>
</dbReference>
<keyword evidence="3 12" id="KW-0808">Transferase</keyword>
<evidence type="ECO:0000313" key="14">
    <source>
        <dbReference type="Proteomes" id="UP000215914"/>
    </source>
</evidence>
<keyword evidence="4" id="KW-0812">Transmembrane</keyword>
<keyword evidence="7" id="KW-0472">Membrane</keyword>
<dbReference type="PANTHER" id="PTHR15486:SF70">
    <property type="entry name" value="GLYCEROL-3-PHOSPHATE ACYLTRANSFERASE 8-RELATED"/>
    <property type="match status" value="1"/>
</dbReference>
<dbReference type="GO" id="GO:0016020">
    <property type="term" value="C:membrane"/>
    <property type="evidence" value="ECO:0000318"/>
    <property type="project" value="GO_Central"/>
</dbReference>
<keyword evidence="9" id="KW-1208">Phospholipid metabolism</keyword>
<keyword evidence="5" id="KW-1133">Transmembrane helix</keyword>
<comment type="subcellular location">
    <subcellularLocation>
        <location evidence="1">Membrane</location>
        <topology evidence="1">Multi-pass membrane protein</topology>
    </subcellularLocation>
</comment>
<sequence length="296" mass="33516">MLNLNLISLYKMISPELQHIRKTFPLLSDHNTSTINHRSIAADLDGTLLKAKLSFPYYILIAIESGSLLRGLILITSLPIISFIYNFISESLAAKILIFITFCGVKYCDIEGASHALLPRFYAADVRRDSFEVFDRCERKVIVTANPVVMVETFAKEVLGAEKVIGTEIEVDVRTKRATGFVTEPGVMIGELKKVAVVMEFGEELPDIGLGDRRSDCEFMSVCKEGYMVPKDHFASLVSPQCLKNQLIFQDGCLERPSSYIIYYICLPFRFLLYPFRAYFNLSLIEGIARCAYRRM</sequence>
<dbReference type="SUPFAM" id="SSF56784">
    <property type="entry name" value="HAD-like"/>
    <property type="match status" value="1"/>
</dbReference>
<dbReference type="EC" id="2.3.1.198" evidence="12"/>
<evidence type="ECO:0000256" key="3">
    <source>
        <dbReference type="ARBA" id="ARBA00022679"/>
    </source>
</evidence>
<evidence type="ECO:0000256" key="8">
    <source>
        <dbReference type="ARBA" id="ARBA00023209"/>
    </source>
</evidence>
<evidence type="ECO:0000259" key="11">
    <source>
        <dbReference type="Pfam" id="PF23270"/>
    </source>
</evidence>
<dbReference type="InterPro" id="IPR023214">
    <property type="entry name" value="HAD_sf"/>
</dbReference>
<keyword evidence="6" id="KW-0443">Lipid metabolism</keyword>
<evidence type="ECO:0000256" key="2">
    <source>
        <dbReference type="ARBA" id="ARBA00007937"/>
    </source>
</evidence>
<keyword evidence="10 12" id="KW-0012">Acyltransferase</keyword>
<evidence type="ECO:0000256" key="1">
    <source>
        <dbReference type="ARBA" id="ARBA00004141"/>
    </source>
</evidence>
<dbReference type="STRING" id="4232.A0A251S1Z2"/>
<protein>
    <submittedName>
        <fullName evidence="12">Glycerol-3-phosphate 2-O-acyltransferase</fullName>
        <ecNumber evidence="12">2.3.1.198</ecNumber>
    </submittedName>
    <submittedName>
        <fullName evidence="13">Putative HAD-like domain-containing protein</fullName>
    </submittedName>
</protein>
<reference evidence="13" key="2">
    <citation type="submission" date="2017-02" db="EMBL/GenBank/DDBJ databases">
        <title>Sunflower complete genome.</title>
        <authorList>
            <person name="Langlade N."/>
            <person name="Munos S."/>
        </authorList>
    </citation>
    <scope>NUCLEOTIDE SEQUENCE [LARGE SCALE GENOMIC DNA]</scope>
    <source>
        <tissue evidence="13">Leaves</tissue>
    </source>
</reference>
<dbReference type="EMBL" id="CM007905">
    <property type="protein sequence ID" value="OTF92483.1"/>
    <property type="molecule type" value="Genomic_DNA"/>
</dbReference>
<dbReference type="InParanoid" id="A0A251S1Z2"/>
<dbReference type="FunFam" id="3.40.50.1000:FF:000134">
    <property type="entry name" value="Glycerol-3-phosphate 2-O-acyltransferase 6"/>
    <property type="match status" value="1"/>
</dbReference>
<dbReference type="PANTHER" id="PTHR15486">
    <property type="entry name" value="ANCIENT UBIQUITOUS PROTEIN"/>
    <property type="match status" value="1"/>
</dbReference>
<evidence type="ECO:0000256" key="6">
    <source>
        <dbReference type="ARBA" id="ARBA00023098"/>
    </source>
</evidence>
<comment type="similarity">
    <text evidence="2">Belongs to the GPAT/DAPAT family.</text>
</comment>
<dbReference type="OMA" id="KRDTWRI"/>
<dbReference type="Pfam" id="PF23270">
    <property type="entry name" value="HAD_RAM2_N"/>
    <property type="match status" value="1"/>
</dbReference>
<evidence type="ECO:0000256" key="9">
    <source>
        <dbReference type="ARBA" id="ARBA00023264"/>
    </source>
</evidence>
<dbReference type="Proteomes" id="UP000215914">
    <property type="component" value="Chromosome 16"/>
</dbReference>
<dbReference type="OrthoDB" id="1671079at2759"/>
<dbReference type="GO" id="GO:0090447">
    <property type="term" value="F:glycerol-3-phosphate 2-O-acyltransferase activity"/>
    <property type="evidence" value="ECO:0000318"/>
    <property type="project" value="GO_Central"/>
</dbReference>
<proteinExistence type="inferred from homology"/>
<reference evidence="12" key="3">
    <citation type="submission" date="2020-06" db="EMBL/GenBank/DDBJ databases">
        <title>Helianthus annuus Genome sequencing and assembly Release 2.</title>
        <authorList>
            <person name="Gouzy J."/>
            <person name="Langlade N."/>
            <person name="Munos S."/>
        </authorList>
    </citation>
    <scope>NUCLEOTIDE SEQUENCE</scope>
    <source>
        <tissue evidence="12">Leaves</tissue>
    </source>
</reference>
<dbReference type="AlphaFoldDB" id="A0A251S1Z2"/>
<dbReference type="InterPro" id="IPR056462">
    <property type="entry name" value="HAD_RAM2/GPAT1-8"/>
</dbReference>
<accession>A0A251S1Z2</accession>
<dbReference type="Gene3D" id="3.40.50.1000">
    <property type="entry name" value="HAD superfamily/HAD-like"/>
    <property type="match status" value="1"/>
</dbReference>
<dbReference type="InterPro" id="IPR036412">
    <property type="entry name" value="HAD-like_sf"/>
</dbReference>
<keyword evidence="8" id="KW-0594">Phospholipid biosynthesis</keyword>